<dbReference type="GO" id="GO:0003729">
    <property type="term" value="F:mRNA binding"/>
    <property type="evidence" value="ECO:0007669"/>
    <property type="project" value="TreeGrafter"/>
</dbReference>
<keyword evidence="5" id="KW-0597">Phosphoprotein</keyword>
<dbReference type="Gene3D" id="6.10.140.2030">
    <property type="match status" value="1"/>
</dbReference>
<organism evidence="13 14">
    <name type="scientific">Phyllostomus discolor</name>
    <name type="common">pale spear-nosed bat</name>
    <dbReference type="NCBI Taxonomy" id="89673"/>
    <lineage>
        <taxon>Eukaryota</taxon>
        <taxon>Metazoa</taxon>
        <taxon>Chordata</taxon>
        <taxon>Craniata</taxon>
        <taxon>Vertebrata</taxon>
        <taxon>Euteleostomi</taxon>
        <taxon>Mammalia</taxon>
        <taxon>Eutheria</taxon>
        <taxon>Laurasiatheria</taxon>
        <taxon>Chiroptera</taxon>
        <taxon>Yangochiroptera</taxon>
        <taxon>Phyllostomidae</taxon>
        <taxon>Phyllostominae</taxon>
        <taxon>Phyllostomus</taxon>
    </lineage>
</organism>
<dbReference type="AlphaFoldDB" id="A0A833ZUJ8"/>
<dbReference type="GO" id="GO:0000184">
    <property type="term" value="P:nuclear-transcribed mRNA catabolic process, nonsense-mediated decay"/>
    <property type="evidence" value="ECO:0007669"/>
    <property type="project" value="UniProtKB-KW"/>
</dbReference>
<comment type="similarity">
    <text evidence="3">Belongs to the DCP1 family.</text>
</comment>
<dbReference type="FunFam" id="2.30.29.30:FF:000097">
    <property type="entry name" value="Putative mRNA-decapping enzyme 1A"/>
    <property type="match status" value="1"/>
</dbReference>
<dbReference type="GO" id="GO:0140933">
    <property type="term" value="F:5'-(N(7)-methylguanosine 5'-triphospho)-[mRNA] hydrolase activity"/>
    <property type="evidence" value="ECO:0007669"/>
    <property type="project" value="UniProtKB-EC"/>
</dbReference>
<sequence length="542" mass="59034">MESLSRAGQEMSLAALKQHDPYITSIADLTGQVALYTFCPKANQWEKTDIEGTLFVYRRSASPYHGFTIVNRLNMHNLVEPVNKDLEFQLHEPFLLYRNASLSIYSIWFYDKNDCHRIAKLMAEVVEEETRRSQQAARDKQSPSQANGCSDHRPIDILEMLSRAKDEYERSAPSGHKHLTVEELFGTSLPKEQPPVVGLDSEEVERLPGDSSQKEPSSFLPFSFEQSGGALQSENLGVRPVAHHSVQPEVSSPVLITPASISQSSEKQAPSYAIPLRPGLSPTLPAEAPTAQVPASLPRNTTMMQAVKTTPRQRSPLLSQPVPELSHASLTASQSPFRAPLSVTNTAGTSIPSVDLLQKLRLTPQHDQIQTQSLGKGAVAPSFSPAASQLATPESFIEPPPKTAAARASTTLNNMVLAPLQSMQQNQDPEVFSQPKVLSSAIPVAGPPLVTATTTAVSSVLLSPSVFQQTAARATDLEGKASSPSPLTVTTSENQRKPSIILSKSQLQDTLIHLIKNDSSFLSTLHEVYLQVLTKNKDNHNL</sequence>
<evidence type="ECO:0000256" key="10">
    <source>
        <dbReference type="ARBA" id="ARBA00047661"/>
    </source>
</evidence>
<proteinExistence type="inferred from homology"/>
<feature type="domain" description="mRNA-decapping enzyme C-terminal" evidence="12">
    <location>
        <begin position="501"/>
        <end position="541"/>
    </location>
</feature>
<keyword evidence="4" id="KW-0963">Cytoplasm</keyword>
<feature type="region of interest" description="Disordered" evidence="11">
    <location>
        <begin position="132"/>
        <end position="153"/>
    </location>
</feature>
<feature type="region of interest" description="Disordered" evidence="11">
    <location>
        <begin position="311"/>
        <end position="333"/>
    </location>
</feature>
<comment type="subcellular location">
    <subcellularLocation>
        <location evidence="2">Cytoplasm</location>
    </subcellularLocation>
    <subcellularLocation>
        <location evidence="1">Nucleus</location>
    </subcellularLocation>
</comment>
<keyword evidence="6" id="KW-0378">Hydrolase</keyword>
<evidence type="ECO:0000256" key="1">
    <source>
        <dbReference type="ARBA" id="ARBA00004123"/>
    </source>
</evidence>
<dbReference type="Pfam" id="PF06058">
    <property type="entry name" value="DCP1"/>
    <property type="match status" value="1"/>
</dbReference>
<evidence type="ECO:0000256" key="6">
    <source>
        <dbReference type="ARBA" id="ARBA00022801"/>
    </source>
</evidence>
<dbReference type="GO" id="GO:0000290">
    <property type="term" value="P:deadenylation-dependent decapping of nuclear-transcribed mRNA"/>
    <property type="evidence" value="ECO:0007669"/>
    <property type="project" value="InterPro"/>
</dbReference>
<gene>
    <name evidence="13" type="ORF">HJG60_003656</name>
</gene>
<feature type="region of interest" description="Disordered" evidence="11">
    <location>
        <begin position="185"/>
        <end position="218"/>
    </location>
</feature>
<feature type="compositionally biased region" description="Polar residues" evidence="11">
    <location>
        <begin position="482"/>
        <end position="493"/>
    </location>
</feature>
<dbReference type="EMBL" id="JABVXQ010000007">
    <property type="protein sequence ID" value="KAF6099077.1"/>
    <property type="molecule type" value="Genomic_DNA"/>
</dbReference>
<evidence type="ECO:0000256" key="5">
    <source>
        <dbReference type="ARBA" id="ARBA00022553"/>
    </source>
</evidence>
<evidence type="ECO:0000256" key="9">
    <source>
        <dbReference type="ARBA" id="ARBA00026102"/>
    </source>
</evidence>
<evidence type="ECO:0000256" key="11">
    <source>
        <dbReference type="SAM" id="MobiDB-lite"/>
    </source>
</evidence>
<dbReference type="InterPro" id="IPR010334">
    <property type="entry name" value="Dcp1"/>
</dbReference>
<evidence type="ECO:0000256" key="8">
    <source>
        <dbReference type="ARBA" id="ARBA00023242"/>
    </source>
</evidence>
<evidence type="ECO:0000256" key="4">
    <source>
        <dbReference type="ARBA" id="ARBA00022490"/>
    </source>
</evidence>
<comment type="caution">
    <text evidence="13">The sequence shown here is derived from an EMBL/GenBank/DDBJ whole genome shotgun (WGS) entry which is preliminary data.</text>
</comment>
<comment type="catalytic activity">
    <reaction evidence="10">
        <text>a 5'-end (N(7)-methyl 5'-triphosphoguanosine)-ribonucleoside in mRNA + H2O = N(7)-methyl-GDP + a 5'-end phospho-ribonucleoside in mRNA + 2 H(+)</text>
        <dbReference type="Rhea" id="RHEA:67484"/>
        <dbReference type="Rhea" id="RHEA-COMP:15692"/>
        <dbReference type="Rhea" id="RHEA-COMP:17167"/>
        <dbReference type="ChEBI" id="CHEBI:15377"/>
        <dbReference type="ChEBI" id="CHEBI:15378"/>
        <dbReference type="ChEBI" id="CHEBI:63714"/>
        <dbReference type="ChEBI" id="CHEBI:138282"/>
        <dbReference type="ChEBI" id="CHEBI:156461"/>
        <dbReference type="EC" id="3.6.1.62"/>
    </reaction>
    <physiologicalReaction direction="left-to-right" evidence="10">
        <dbReference type="Rhea" id="RHEA:67485"/>
    </physiologicalReaction>
</comment>
<evidence type="ECO:0000256" key="3">
    <source>
        <dbReference type="ARBA" id="ARBA00008778"/>
    </source>
</evidence>
<dbReference type="Proteomes" id="UP000664940">
    <property type="component" value="Unassembled WGS sequence"/>
</dbReference>
<dbReference type="GO" id="GO:0031087">
    <property type="term" value="P:deadenylation-independent decapping of nuclear-transcribed mRNA"/>
    <property type="evidence" value="ECO:0007669"/>
    <property type="project" value="TreeGrafter"/>
</dbReference>
<evidence type="ECO:0000256" key="7">
    <source>
        <dbReference type="ARBA" id="ARBA00023161"/>
    </source>
</evidence>
<dbReference type="InterPro" id="IPR011993">
    <property type="entry name" value="PH-like_dom_sf"/>
</dbReference>
<keyword evidence="8" id="KW-0539">Nucleus</keyword>
<dbReference type="EC" id="3.6.1.62" evidence="9"/>
<feature type="region of interest" description="Disordered" evidence="11">
    <location>
        <begin position="476"/>
        <end position="495"/>
    </location>
</feature>
<dbReference type="GO" id="GO:0005634">
    <property type="term" value="C:nucleus"/>
    <property type="evidence" value="ECO:0007669"/>
    <property type="project" value="UniProtKB-SubCell"/>
</dbReference>
<evidence type="ECO:0000256" key="2">
    <source>
        <dbReference type="ARBA" id="ARBA00004496"/>
    </source>
</evidence>
<name>A0A833ZUJ8_9CHIR</name>
<feature type="compositionally biased region" description="Basic and acidic residues" evidence="11">
    <location>
        <begin position="132"/>
        <end position="141"/>
    </location>
</feature>
<dbReference type="InterPro" id="IPR031953">
    <property type="entry name" value="mRNA_decap_C"/>
</dbReference>
<dbReference type="PANTHER" id="PTHR16290:SF4">
    <property type="entry name" value="MRNA-DECAPPING ENZYME 1A"/>
    <property type="match status" value="1"/>
</dbReference>
<reference evidence="13 14" key="1">
    <citation type="journal article" date="2020" name="Nature">
        <title>Six reference-quality genomes reveal evolution of bat adaptations.</title>
        <authorList>
            <person name="Jebb D."/>
            <person name="Huang Z."/>
            <person name="Pippel M."/>
            <person name="Hughes G.M."/>
            <person name="Lavrichenko K."/>
            <person name="Devanna P."/>
            <person name="Winkler S."/>
            <person name="Jermiin L.S."/>
            <person name="Skirmuntt E.C."/>
            <person name="Katzourakis A."/>
            <person name="Burkitt-Gray L."/>
            <person name="Ray D.A."/>
            <person name="Sullivan K.A.M."/>
            <person name="Roscito J.G."/>
            <person name="Kirilenko B.M."/>
            <person name="Davalos L.M."/>
            <person name="Corthals A.P."/>
            <person name="Power M.L."/>
            <person name="Jones G."/>
            <person name="Ransome R.D."/>
            <person name="Dechmann D.K.N."/>
            <person name="Locatelli A.G."/>
            <person name="Puechmaille S.J."/>
            <person name="Fedrigo O."/>
            <person name="Jarvis E.D."/>
            <person name="Hiller M."/>
            <person name="Vernes S.C."/>
            <person name="Myers E.W."/>
            <person name="Teeling E.C."/>
        </authorList>
    </citation>
    <scope>NUCLEOTIDE SEQUENCE [LARGE SCALE GENOMIC DNA]</scope>
    <source>
        <strain evidence="13">Bat1K_MPI-CBG_1</strain>
    </source>
</reference>
<dbReference type="PANTHER" id="PTHR16290">
    <property type="entry name" value="TRANSCRIPTION FACTOR SMIF DECAPPING ENZYME DCP1"/>
    <property type="match status" value="1"/>
</dbReference>
<dbReference type="GO" id="GO:0008047">
    <property type="term" value="F:enzyme activator activity"/>
    <property type="evidence" value="ECO:0007669"/>
    <property type="project" value="InterPro"/>
</dbReference>
<accession>A0A833ZUJ8</accession>
<dbReference type="Pfam" id="PF16741">
    <property type="entry name" value="mRNA_decap_C"/>
    <property type="match status" value="1"/>
</dbReference>
<feature type="region of interest" description="Disordered" evidence="11">
    <location>
        <begin position="266"/>
        <end position="292"/>
    </location>
</feature>
<dbReference type="CDD" id="cd09804">
    <property type="entry name" value="Dcp1"/>
    <property type="match status" value="1"/>
</dbReference>
<dbReference type="SUPFAM" id="SSF50729">
    <property type="entry name" value="PH domain-like"/>
    <property type="match status" value="1"/>
</dbReference>
<dbReference type="GO" id="GO:0000932">
    <property type="term" value="C:P-body"/>
    <property type="evidence" value="ECO:0007669"/>
    <property type="project" value="TreeGrafter"/>
</dbReference>
<protein>
    <recommendedName>
        <fullName evidence="9">5'-(N(7)-methylguanosine 5'-triphospho)-[mRNA] hydrolase</fullName>
        <ecNumber evidence="9">3.6.1.62</ecNumber>
    </recommendedName>
</protein>
<keyword evidence="7" id="KW-0866">Nonsense-mediated mRNA decay</keyword>
<evidence type="ECO:0000259" key="12">
    <source>
        <dbReference type="Pfam" id="PF16741"/>
    </source>
</evidence>
<dbReference type="Gene3D" id="2.30.29.30">
    <property type="entry name" value="Pleckstrin-homology domain (PH domain)/Phosphotyrosine-binding domain (PTB)"/>
    <property type="match status" value="1"/>
</dbReference>
<evidence type="ECO:0000313" key="13">
    <source>
        <dbReference type="EMBL" id="KAF6099077.1"/>
    </source>
</evidence>
<evidence type="ECO:0000313" key="14">
    <source>
        <dbReference type="Proteomes" id="UP000664940"/>
    </source>
</evidence>